<name>A0A0D2BAW4_9EURO</name>
<dbReference type="RefSeq" id="XP_016254918.1">
    <property type="nucleotide sequence ID" value="XM_016387990.1"/>
</dbReference>
<dbReference type="VEuPathDB" id="FungiDB:PV07_01461"/>
<reference evidence="1 2" key="1">
    <citation type="submission" date="2015-01" db="EMBL/GenBank/DDBJ databases">
        <title>The Genome Sequence of Cladophialophora immunda CBS83496.</title>
        <authorList>
            <consortium name="The Broad Institute Genomics Platform"/>
            <person name="Cuomo C."/>
            <person name="de Hoog S."/>
            <person name="Gorbushina A."/>
            <person name="Stielow B."/>
            <person name="Teixiera M."/>
            <person name="Abouelleil A."/>
            <person name="Chapman S.B."/>
            <person name="Priest M."/>
            <person name="Young S.K."/>
            <person name="Wortman J."/>
            <person name="Nusbaum C."/>
            <person name="Birren B."/>
        </authorList>
    </citation>
    <scope>NUCLEOTIDE SEQUENCE [LARGE SCALE GENOMIC DNA]</scope>
    <source>
        <strain evidence="1 2">CBS 83496</strain>
    </source>
</reference>
<dbReference type="HOGENOM" id="CLU_025796_2_0_1"/>
<dbReference type="Proteomes" id="UP000054466">
    <property type="component" value="Unassembled WGS sequence"/>
</dbReference>
<dbReference type="AlphaFoldDB" id="A0A0D2BAW4"/>
<organism evidence="1 2">
    <name type="scientific">Cladophialophora immunda</name>
    <dbReference type="NCBI Taxonomy" id="569365"/>
    <lineage>
        <taxon>Eukaryota</taxon>
        <taxon>Fungi</taxon>
        <taxon>Dikarya</taxon>
        <taxon>Ascomycota</taxon>
        <taxon>Pezizomycotina</taxon>
        <taxon>Eurotiomycetes</taxon>
        <taxon>Chaetothyriomycetidae</taxon>
        <taxon>Chaetothyriales</taxon>
        <taxon>Herpotrichiellaceae</taxon>
        <taxon>Cladophialophora</taxon>
    </lineage>
</organism>
<dbReference type="EMBL" id="KN847040">
    <property type="protein sequence ID" value="KIW34702.1"/>
    <property type="molecule type" value="Genomic_DNA"/>
</dbReference>
<gene>
    <name evidence="1" type="ORF">PV07_01461</name>
</gene>
<dbReference type="GeneID" id="27340655"/>
<sequence length="537" mass="61578">MTIQPSLVTVQAHSSLLNICWDPEFSTRRDLCYKSENESYLKSIADWESESPVGSPGWLSDLENAIRGFMRGPDQSDSCTPEADIVLAFCHKSTFKQLLGETEAIYSSLPQNAWLDERHFREGKVQARTQRGALTARELYNALNAPRFFLCRECLIESCEADSQSGTMASTQNSAYATVDALLDEGDPKQPDAERRLIFVTDPDGWVIHALIGTASRLQAYALRDILYRHLAAQTFIGVTFVLAGYRMFELAFHLPYYAWRDAEAQIEDHRQDSNGRPMRQSHDVSFLNWQNDGQLSFIHQAQTSCVVAGTDIWRWVGYCFVESYFDCGNEARETVMTYIEEGESGGLFMDPCTYGCFPLEDNIKDPREWFLLVFQCRLHQIRTEWRQVVRNVAQSVQNYEVPERSYALTRQRTSRYFRGDKEQRKEMQKLVQWAVDARRLLTLLSPCLTRTVDACDKFCLESATYFLDVPGASTINMSFCALRSIFDDLKSMKKTLEDTAHSCNCFSQNLELRLGNDQRELAKENNWMGYVVMVSL</sequence>
<dbReference type="STRING" id="569365.A0A0D2BAW4"/>
<dbReference type="OrthoDB" id="10071171at2759"/>
<protein>
    <submittedName>
        <fullName evidence="1">Uncharacterized protein</fullName>
    </submittedName>
</protein>
<proteinExistence type="predicted"/>
<keyword evidence="2" id="KW-1185">Reference proteome</keyword>
<accession>A0A0D2BAW4</accession>
<evidence type="ECO:0000313" key="2">
    <source>
        <dbReference type="Proteomes" id="UP000054466"/>
    </source>
</evidence>
<evidence type="ECO:0000313" key="1">
    <source>
        <dbReference type="EMBL" id="KIW34702.1"/>
    </source>
</evidence>